<dbReference type="PANTHER" id="PTHR28263:SF1">
    <property type="entry name" value="GOLGI TO ER TRAFFIC PROTEIN 2"/>
    <property type="match status" value="1"/>
</dbReference>
<protein>
    <recommendedName>
        <fullName evidence="8">Golgi to ER traffic protein 2</fullName>
    </recommendedName>
</protein>
<feature type="compositionally biased region" description="Low complexity" evidence="4">
    <location>
        <begin position="64"/>
        <end position="82"/>
    </location>
</feature>
<evidence type="ECO:0000313" key="6">
    <source>
        <dbReference type="EMBL" id="TFY70148.1"/>
    </source>
</evidence>
<dbReference type="GO" id="GO:0006890">
    <property type="term" value="P:retrograde vesicle-mediated transport, Golgi to endoplasmic reticulum"/>
    <property type="evidence" value="ECO:0007669"/>
    <property type="project" value="TreeGrafter"/>
</dbReference>
<keyword evidence="3 5" id="KW-0472">Membrane</keyword>
<dbReference type="STRING" id="205917.A0A4Y9Z8J5"/>
<evidence type="ECO:0000256" key="2">
    <source>
        <dbReference type="ARBA" id="ARBA00022989"/>
    </source>
</evidence>
<name>A0A4Y9Z8J5_9AGAM</name>
<evidence type="ECO:0008006" key="8">
    <source>
        <dbReference type="Google" id="ProtNLM"/>
    </source>
</evidence>
<dbReference type="OrthoDB" id="5393181at2759"/>
<feature type="transmembrane region" description="Helical" evidence="5">
    <location>
        <begin position="297"/>
        <end position="316"/>
    </location>
</feature>
<feature type="transmembrane region" description="Helical" evidence="5">
    <location>
        <begin position="263"/>
        <end position="285"/>
    </location>
</feature>
<dbReference type="Proteomes" id="UP000298327">
    <property type="component" value="Unassembled WGS sequence"/>
</dbReference>
<evidence type="ECO:0000256" key="5">
    <source>
        <dbReference type="SAM" id="Phobius"/>
    </source>
</evidence>
<evidence type="ECO:0000313" key="7">
    <source>
        <dbReference type="Proteomes" id="UP000298327"/>
    </source>
</evidence>
<organism evidence="6 7">
    <name type="scientific">Dentipellis fragilis</name>
    <dbReference type="NCBI Taxonomy" id="205917"/>
    <lineage>
        <taxon>Eukaryota</taxon>
        <taxon>Fungi</taxon>
        <taxon>Dikarya</taxon>
        <taxon>Basidiomycota</taxon>
        <taxon>Agaricomycotina</taxon>
        <taxon>Agaricomycetes</taxon>
        <taxon>Russulales</taxon>
        <taxon>Hericiaceae</taxon>
        <taxon>Dentipellis</taxon>
    </lineage>
</organism>
<keyword evidence="1 5" id="KW-0812">Transmembrane</keyword>
<evidence type="ECO:0000256" key="4">
    <source>
        <dbReference type="SAM" id="MobiDB-lite"/>
    </source>
</evidence>
<evidence type="ECO:0000256" key="1">
    <source>
        <dbReference type="ARBA" id="ARBA00022692"/>
    </source>
</evidence>
<feature type="region of interest" description="Disordered" evidence="4">
    <location>
        <begin position="1"/>
        <end position="138"/>
    </location>
</feature>
<dbReference type="PANTHER" id="PTHR28263">
    <property type="entry name" value="GOLGI TO ER TRAFFIC PROTEIN 2"/>
    <property type="match status" value="1"/>
</dbReference>
<comment type="caution">
    <text evidence="6">The sequence shown here is derived from an EMBL/GenBank/DDBJ whole genome shotgun (WGS) entry which is preliminary data.</text>
</comment>
<dbReference type="Pfam" id="PF08690">
    <property type="entry name" value="GET2"/>
    <property type="match status" value="1"/>
</dbReference>
<evidence type="ECO:0000256" key="3">
    <source>
        <dbReference type="ARBA" id="ARBA00023136"/>
    </source>
</evidence>
<accession>A0A4Y9Z8J5</accession>
<gene>
    <name evidence="6" type="ORF">EVG20_g2857</name>
</gene>
<feature type="compositionally biased region" description="Basic and acidic residues" evidence="4">
    <location>
        <begin position="31"/>
        <end position="43"/>
    </location>
</feature>
<dbReference type="InterPro" id="IPR028143">
    <property type="entry name" value="Get2/sif1"/>
</dbReference>
<feature type="transmembrane region" description="Helical" evidence="5">
    <location>
        <begin position="175"/>
        <end position="194"/>
    </location>
</feature>
<keyword evidence="7" id="KW-1185">Reference proteome</keyword>
<reference evidence="6 7" key="1">
    <citation type="submission" date="2019-02" db="EMBL/GenBank/DDBJ databases">
        <title>Genome sequencing of the rare red list fungi Dentipellis fragilis.</title>
        <authorList>
            <person name="Buettner E."/>
            <person name="Kellner H."/>
        </authorList>
    </citation>
    <scope>NUCLEOTIDE SEQUENCE [LARGE SCALE GENOMIC DNA]</scope>
    <source>
        <strain evidence="6 7">DSM 105465</strain>
    </source>
</reference>
<sequence length="319" mass="33752">MSSAAARAEARRKAILNRGTDRLAKLTTSARGEDAPAFVHDDPPLPSLPPVSKRGLENFLGEDSPLSTPPIITSSSPASRSSGFDAFGLGGSPPDPSVWSQEQQQQLLNALLGGGPGLGPPNTSGTLPATGDNTTPDDPLMAIMSSMGQGGFGGLPKGPANTATSEKPKSRIQRLMPLVHVLAVWCLVTFFAVWKEPEAFVSNASAAVLPGGAWRRWAELGKQQVRDGGWSVQAMPFFWAFVSLELALHSFHIFSGLDATQPPMLLAMALPHLPKPLPSIIIYGLKYMRMAGTLLDDLAAVVFALGFIVFLAGYLAGWA</sequence>
<keyword evidence="2 5" id="KW-1133">Transmembrane helix</keyword>
<dbReference type="AlphaFoldDB" id="A0A4Y9Z8J5"/>
<dbReference type="EMBL" id="SEOQ01000119">
    <property type="protein sequence ID" value="TFY70148.1"/>
    <property type="molecule type" value="Genomic_DNA"/>
</dbReference>
<proteinExistence type="predicted"/>